<reference evidence="1" key="1">
    <citation type="submission" date="2019-10" db="EMBL/GenBank/DDBJ databases">
        <authorList>
            <consortium name="DOE Joint Genome Institute"/>
            <person name="Kuo A."/>
            <person name="Miyauchi S."/>
            <person name="Kiss E."/>
            <person name="Drula E."/>
            <person name="Kohler A."/>
            <person name="Sanchez-Garcia M."/>
            <person name="Andreopoulos B."/>
            <person name="Barry K.W."/>
            <person name="Bonito G."/>
            <person name="Buee M."/>
            <person name="Carver A."/>
            <person name="Chen C."/>
            <person name="Cichocki N."/>
            <person name="Clum A."/>
            <person name="Culley D."/>
            <person name="Crous P.W."/>
            <person name="Fauchery L."/>
            <person name="Girlanda M."/>
            <person name="Hayes R."/>
            <person name="Keri Z."/>
            <person name="LaButti K."/>
            <person name="Lipzen A."/>
            <person name="Lombard V."/>
            <person name="Magnuson J."/>
            <person name="Maillard F."/>
            <person name="Morin E."/>
            <person name="Murat C."/>
            <person name="Nolan M."/>
            <person name="Ohm R."/>
            <person name="Pangilinan J."/>
            <person name="Pereira M."/>
            <person name="Perotto S."/>
            <person name="Peter M."/>
            <person name="Riley R."/>
            <person name="Sitrit Y."/>
            <person name="Stielow B."/>
            <person name="Szollosi G."/>
            <person name="Zifcakova L."/>
            <person name="Stursova M."/>
            <person name="Spatafora J.W."/>
            <person name="Tedersoo L."/>
            <person name="Vaario L.-M."/>
            <person name="Yamada A."/>
            <person name="Yan M."/>
            <person name="Wang P."/>
            <person name="Xu J."/>
            <person name="Bruns T."/>
            <person name="Baldrian P."/>
            <person name="Vilgalys R."/>
            <person name="Henrissat B."/>
            <person name="Grigoriev I.V."/>
            <person name="Hibbett D."/>
            <person name="Nagy L.G."/>
            <person name="Martin F.M."/>
        </authorList>
    </citation>
    <scope>NUCLEOTIDE SEQUENCE</scope>
    <source>
        <strain evidence="1">BED1</strain>
    </source>
</reference>
<dbReference type="EMBL" id="WHUW01000247">
    <property type="protein sequence ID" value="KAF8416686.1"/>
    <property type="molecule type" value="Genomic_DNA"/>
</dbReference>
<evidence type="ECO:0000313" key="1">
    <source>
        <dbReference type="EMBL" id="KAF8416686.1"/>
    </source>
</evidence>
<comment type="caution">
    <text evidence="1">The sequence shown here is derived from an EMBL/GenBank/DDBJ whole genome shotgun (WGS) entry which is preliminary data.</text>
</comment>
<gene>
    <name evidence="1" type="ORF">L210DRAFT_902079</name>
</gene>
<accession>A0AAD4BC24</accession>
<protein>
    <submittedName>
        <fullName evidence="1">Uncharacterized protein</fullName>
    </submittedName>
</protein>
<proteinExistence type="predicted"/>
<evidence type="ECO:0000313" key="2">
    <source>
        <dbReference type="Proteomes" id="UP001194468"/>
    </source>
</evidence>
<keyword evidence="2" id="KW-1185">Reference proteome</keyword>
<reference evidence="1" key="2">
    <citation type="journal article" date="2020" name="Nat. Commun.">
        <title>Large-scale genome sequencing of mycorrhizal fungi provides insights into the early evolution of symbiotic traits.</title>
        <authorList>
            <person name="Miyauchi S."/>
            <person name="Kiss E."/>
            <person name="Kuo A."/>
            <person name="Drula E."/>
            <person name="Kohler A."/>
            <person name="Sanchez-Garcia M."/>
            <person name="Morin E."/>
            <person name="Andreopoulos B."/>
            <person name="Barry K.W."/>
            <person name="Bonito G."/>
            <person name="Buee M."/>
            <person name="Carver A."/>
            <person name="Chen C."/>
            <person name="Cichocki N."/>
            <person name="Clum A."/>
            <person name="Culley D."/>
            <person name="Crous P.W."/>
            <person name="Fauchery L."/>
            <person name="Girlanda M."/>
            <person name="Hayes R.D."/>
            <person name="Keri Z."/>
            <person name="LaButti K."/>
            <person name="Lipzen A."/>
            <person name="Lombard V."/>
            <person name="Magnuson J."/>
            <person name="Maillard F."/>
            <person name="Murat C."/>
            <person name="Nolan M."/>
            <person name="Ohm R.A."/>
            <person name="Pangilinan J."/>
            <person name="Pereira M.F."/>
            <person name="Perotto S."/>
            <person name="Peter M."/>
            <person name="Pfister S."/>
            <person name="Riley R."/>
            <person name="Sitrit Y."/>
            <person name="Stielow J.B."/>
            <person name="Szollosi G."/>
            <person name="Zifcakova L."/>
            <person name="Stursova M."/>
            <person name="Spatafora J.W."/>
            <person name="Tedersoo L."/>
            <person name="Vaario L.M."/>
            <person name="Yamada A."/>
            <person name="Yan M."/>
            <person name="Wang P."/>
            <person name="Xu J."/>
            <person name="Bruns T."/>
            <person name="Baldrian P."/>
            <person name="Vilgalys R."/>
            <person name="Dunand C."/>
            <person name="Henrissat B."/>
            <person name="Grigoriev I.V."/>
            <person name="Hibbett D."/>
            <person name="Nagy L.G."/>
            <person name="Martin F.M."/>
        </authorList>
    </citation>
    <scope>NUCLEOTIDE SEQUENCE</scope>
    <source>
        <strain evidence="1">BED1</strain>
    </source>
</reference>
<dbReference type="Proteomes" id="UP001194468">
    <property type="component" value="Unassembled WGS sequence"/>
</dbReference>
<name>A0AAD4BC24_BOLED</name>
<sequence>MEAYGRTFEGCGKQSDFNVTTKERLGISQSRAVALKHILRHNEKEGMPVTALR</sequence>
<dbReference type="AlphaFoldDB" id="A0AAD4BC24"/>
<organism evidence="1 2">
    <name type="scientific">Boletus edulis BED1</name>
    <dbReference type="NCBI Taxonomy" id="1328754"/>
    <lineage>
        <taxon>Eukaryota</taxon>
        <taxon>Fungi</taxon>
        <taxon>Dikarya</taxon>
        <taxon>Basidiomycota</taxon>
        <taxon>Agaricomycotina</taxon>
        <taxon>Agaricomycetes</taxon>
        <taxon>Agaricomycetidae</taxon>
        <taxon>Boletales</taxon>
        <taxon>Boletineae</taxon>
        <taxon>Boletaceae</taxon>
        <taxon>Boletoideae</taxon>
        <taxon>Boletus</taxon>
    </lineage>
</organism>